<feature type="chain" id="PRO_5008659600" evidence="3">
    <location>
        <begin position="32"/>
        <end position="346"/>
    </location>
</feature>
<dbReference type="InterPro" id="IPR050555">
    <property type="entry name" value="Bact_Solute-Bind_Prot2"/>
</dbReference>
<dbReference type="PANTHER" id="PTHR30036:SF7">
    <property type="entry name" value="ABC TRANSPORTER PERIPLASMIC-BINDING PROTEIN YPHF"/>
    <property type="match status" value="1"/>
</dbReference>
<proteinExistence type="inferred from homology"/>
<gene>
    <name evidence="5" type="ORF">BBI10_16835</name>
</gene>
<protein>
    <submittedName>
        <fullName evidence="5">ABC transporter substrate-binding protein</fullName>
    </submittedName>
</protein>
<dbReference type="PANTHER" id="PTHR30036">
    <property type="entry name" value="D-XYLOSE-BINDING PERIPLASMIC PROTEIN"/>
    <property type="match status" value="1"/>
</dbReference>
<comment type="similarity">
    <text evidence="2">Belongs to the bacterial solute-binding protein 2 family.</text>
</comment>
<sequence>MKSRRHPLRRSLLCAALAVAPLMALPVASHADTADKKIALSNNYAGNSWRQLMLASWQQTTDKAVKDGLIASADSFTTAENQATEQAAQIQNLILQGYDAIVINASSPTALNGAVKQACDAGIIVVSFDGTVSEPCAYRISMDFKQTGIEQMDYLAGRFPQGANVLEVRGLAGVSVDERIHSGITAGAQKHPNLRVVGEVNGNWSPTVAQKAVSGVLPSLPKVDAVVTQGGEGVGIAQAFVAAGRPLPAIIFGNREEELSWWKKQSDTQGYQSFSISSGPSISSLAFYVAQQLLDGKQMPHDLLSPAVTVTQQTLDASLKDLPKGGIVSETYSVDDVARLKPAASQ</sequence>
<dbReference type="PROSITE" id="PS51318">
    <property type="entry name" value="TAT"/>
    <property type="match status" value="1"/>
</dbReference>
<dbReference type="AlphaFoldDB" id="A0A1C2DR28"/>
<evidence type="ECO:0000256" key="2">
    <source>
        <dbReference type="ARBA" id="ARBA00007639"/>
    </source>
</evidence>
<keyword evidence="3" id="KW-0732">Signal</keyword>
<reference evidence="5 6" key="1">
    <citation type="submission" date="2016-08" db="EMBL/GenBank/DDBJ databases">
        <title>Whole genome sequence of Pseudomonas graminis strain UASWS1507, a potential biological control agent for agriculture.</title>
        <authorList>
            <person name="Crovadore J."/>
            <person name="Calmin G."/>
            <person name="Chablais R."/>
            <person name="Cochard B."/>
            <person name="Lefort F."/>
        </authorList>
    </citation>
    <scope>NUCLEOTIDE SEQUENCE [LARGE SCALE GENOMIC DNA]</scope>
    <source>
        <strain evidence="5 6">UASWS1507</strain>
    </source>
</reference>
<dbReference type="InterPro" id="IPR028082">
    <property type="entry name" value="Peripla_BP_I"/>
</dbReference>
<dbReference type="GO" id="GO:0055085">
    <property type="term" value="P:transmembrane transport"/>
    <property type="evidence" value="ECO:0007669"/>
    <property type="project" value="UniProtKB-ARBA"/>
</dbReference>
<feature type="domain" description="Periplasmic binding protein" evidence="4">
    <location>
        <begin position="38"/>
        <end position="298"/>
    </location>
</feature>
<dbReference type="Gene3D" id="3.40.50.2300">
    <property type="match status" value="2"/>
</dbReference>
<dbReference type="InterPro" id="IPR025997">
    <property type="entry name" value="SBP_2_dom"/>
</dbReference>
<organism evidence="5 6">
    <name type="scientific">Pseudomonas graminis</name>
    <dbReference type="NCBI Taxonomy" id="158627"/>
    <lineage>
        <taxon>Bacteria</taxon>
        <taxon>Pseudomonadati</taxon>
        <taxon>Pseudomonadota</taxon>
        <taxon>Gammaproteobacteria</taxon>
        <taxon>Pseudomonadales</taxon>
        <taxon>Pseudomonadaceae</taxon>
        <taxon>Pseudomonas</taxon>
    </lineage>
</organism>
<dbReference type="GO" id="GO:0030288">
    <property type="term" value="C:outer membrane-bounded periplasmic space"/>
    <property type="evidence" value="ECO:0007669"/>
    <property type="project" value="TreeGrafter"/>
</dbReference>
<evidence type="ECO:0000313" key="6">
    <source>
        <dbReference type="Proteomes" id="UP000095143"/>
    </source>
</evidence>
<dbReference type="Proteomes" id="UP000095143">
    <property type="component" value="Unassembled WGS sequence"/>
</dbReference>
<dbReference type="GO" id="GO:0030246">
    <property type="term" value="F:carbohydrate binding"/>
    <property type="evidence" value="ECO:0007669"/>
    <property type="project" value="TreeGrafter"/>
</dbReference>
<accession>A0A1C2DR28</accession>
<evidence type="ECO:0000313" key="5">
    <source>
        <dbReference type="EMBL" id="OCX17197.1"/>
    </source>
</evidence>
<evidence type="ECO:0000256" key="1">
    <source>
        <dbReference type="ARBA" id="ARBA00004418"/>
    </source>
</evidence>
<comment type="caution">
    <text evidence="5">The sequence shown here is derived from an EMBL/GenBank/DDBJ whole genome shotgun (WGS) entry which is preliminary data.</text>
</comment>
<dbReference type="EMBL" id="MDEN01000065">
    <property type="protein sequence ID" value="OCX17197.1"/>
    <property type="molecule type" value="Genomic_DNA"/>
</dbReference>
<evidence type="ECO:0000256" key="3">
    <source>
        <dbReference type="SAM" id="SignalP"/>
    </source>
</evidence>
<comment type="subcellular location">
    <subcellularLocation>
        <location evidence="1">Periplasm</location>
    </subcellularLocation>
</comment>
<dbReference type="Pfam" id="PF13407">
    <property type="entry name" value="Peripla_BP_4"/>
    <property type="match status" value="1"/>
</dbReference>
<dbReference type="SUPFAM" id="SSF53822">
    <property type="entry name" value="Periplasmic binding protein-like I"/>
    <property type="match status" value="1"/>
</dbReference>
<dbReference type="InterPro" id="IPR006311">
    <property type="entry name" value="TAT_signal"/>
</dbReference>
<dbReference type="CDD" id="cd19997">
    <property type="entry name" value="PBP1_ABC_sugar_binding-like"/>
    <property type="match status" value="1"/>
</dbReference>
<dbReference type="OrthoDB" id="9147297at2"/>
<name>A0A1C2DR28_9PSED</name>
<evidence type="ECO:0000259" key="4">
    <source>
        <dbReference type="Pfam" id="PF13407"/>
    </source>
</evidence>
<feature type="signal peptide" evidence="3">
    <location>
        <begin position="1"/>
        <end position="31"/>
    </location>
</feature>